<evidence type="ECO:0000313" key="2">
    <source>
        <dbReference type="EMBL" id="SPL70197.1"/>
    </source>
</evidence>
<name>A0A2U3MXP2_9GAMM</name>
<organism evidence="2 3">
    <name type="scientific">Acinetobacter stercoris</name>
    <dbReference type="NCBI Taxonomy" id="2126983"/>
    <lineage>
        <taxon>Bacteria</taxon>
        <taxon>Pseudomonadati</taxon>
        <taxon>Pseudomonadota</taxon>
        <taxon>Gammaproteobacteria</taxon>
        <taxon>Moraxellales</taxon>
        <taxon>Moraxellaceae</taxon>
        <taxon>Acinetobacter</taxon>
    </lineage>
</organism>
<evidence type="ECO:0000256" key="1">
    <source>
        <dbReference type="SAM" id="Phobius"/>
    </source>
</evidence>
<proteinExistence type="predicted"/>
<gene>
    <name evidence="2" type="ORF">KPC_1375</name>
</gene>
<dbReference type="InParanoid" id="A0A2U3MXP2"/>
<accession>A0A2U3MXP2</accession>
<keyword evidence="1" id="KW-0812">Transmembrane</keyword>
<dbReference type="EMBL" id="OOGT01000046">
    <property type="protein sequence ID" value="SPL70197.1"/>
    <property type="molecule type" value="Genomic_DNA"/>
</dbReference>
<dbReference type="AlphaFoldDB" id="A0A2U3MXP2"/>
<keyword evidence="1" id="KW-0472">Membrane</keyword>
<evidence type="ECO:0000313" key="3">
    <source>
        <dbReference type="Proteomes" id="UP000245974"/>
    </source>
</evidence>
<protein>
    <submittedName>
        <fullName evidence="2">Uncharacterized protein</fullName>
    </submittedName>
</protein>
<keyword evidence="3" id="KW-1185">Reference proteome</keyword>
<feature type="transmembrane region" description="Helical" evidence="1">
    <location>
        <begin position="20"/>
        <end position="39"/>
    </location>
</feature>
<keyword evidence="1" id="KW-1133">Transmembrane helix</keyword>
<sequence>MKTSKFTNRQIMSILKQAEFGIPLATLIVGGVNIYLTHWSKCKTTLLQSGCSITTISDRTKQKGVNYL</sequence>
<dbReference type="Proteomes" id="UP000245974">
    <property type="component" value="Unassembled WGS sequence"/>
</dbReference>
<reference evidence="3" key="1">
    <citation type="submission" date="2018-03" db="EMBL/GenBank/DDBJ databases">
        <authorList>
            <person name="Blom J."/>
        </authorList>
    </citation>
    <scope>NUCLEOTIDE SEQUENCE [LARGE SCALE GENOMIC DNA]</scope>
    <source>
        <strain evidence="3">KPC-SM-21</strain>
    </source>
</reference>